<keyword evidence="2" id="KW-1185">Reference proteome</keyword>
<evidence type="ECO:0000313" key="1">
    <source>
        <dbReference type="EMBL" id="KAG8095318.1"/>
    </source>
</evidence>
<dbReference type="Proteomes" id="UP000729402">
    <property type="component" value="Unassembled WGS sequence"/>
</dbReference>
<comment type="caution">
    <text evidence="1">The sequence shown here is derived from an EMBL/GenBank/DDBJ whole genome shotgun (WGS) entry which is preliminary data.</text>
</comment>
<name>A0A8J5WRA5_ZIZPA</name>
<sequence>MKEVKSVEKKLRNLFLAPKELGVDANFSSSCLDGHAKIPSPLKPPYGPHQPPNTTLVVALKTLIFTNDSFDMRTLIKYRENLPLDTFTKEQINNYHAPVCVRVRERLNDAFQQFTNGMFPDFSSWVLPYIDVPKQHRKFDVPIIPKGIQYWSELMYYMFFHKMNESRGPSLELFELLALSKIGHNASEGTQQIIGLFDEMKDGVASYDVEKDDVASCDDQEDVAATNLK</sequence>
<evidence type="ECO:0000313" key="2">
    <source>
        <dbReference type="Proteomes" id="UP000729402"/>
    </source>
</evidence>
<gene>
    <name evidence="1" type="ORF">GUJ93_ZPchr0012g20020</name>
</gene>
<reference evidence="1" key="1">
    <citation type="journal article" date="2021" name="bioRxiv">
        <title>Whole Genome Assembly and Annotation of Northern Wild Rice, Zizania palustris L., Supports a Whole Genome Duplication in the Zizania Genus.</title>
        <authorList>
            <person name="Haas M."/>
            <person name="Kono T."/>
            <person name="Macchietto M."/>
            <person name="Millas R."/>
            <person name="McGilp L."/>
            <person name="Shao M."/>
            <person name="Duquette J."/>
            <person name="Hirsch C.N."/>
            <person name="Kimball J."/>
        </authorList>
    </citation>
    <scope>NUCLEOTIDE SEQUENCE</scope>
    <source>
        <tissue evidence="1">Fresh leaf tissue</tissue>
    </source>
</reference>
<dbReference type="EMBL" id="JAAALK010000080">
    <property type="protein sequence ID" value="KAG8095318.1"/>
    <property type="molecule type" value="Genomic_DNA"/>
</dbReference>
<protein>
    <submittedName>
        <fullName evidence="1">Uncharacterized protein</fullName>
    </submittedName>
</protein>
<accession>A0A8J5WRA5</accession>
<dbReference type="AlphaFoldDB" id="A0A8J5WRA5"/>
<reference evidence="1" key="2">
    <citation type="submission" date="2021-02" db="EMBL/GenBank/DDBJ databases">
        <authorList>
            <person name="Kimball J.A."/>
            <person name="Haas M.W."/>
            <person name="Macchietto M."/>
            <person name="Kono T."/>
            <person name="Duquette J."/>
            <person name="Shao M."/>
        </authorList>
    </citation>
    <scope>NUCLEOTIDE SEQUENCE</scope>
    <source>
        <tissue evidence="1">Fresh leaf tissue</tissue>
    </source>
</reference>
<proteinExistence type="predicted"/>
<dbReference type="OrthoDB" id="691907at2759"/>
<organism evidence="1 2">
    <name type="scientific">Zizania palustris</name>
    <name type="common">Northern wild rice</name>
    <dbReference type="NCBI Taxonomy" id="103762"/>
    <lineage>
        <taxon>Eukaryota</taxon>
        <taxon>Viridiplantae</taxon>
        <taxon>Streptophyta</taxon>
        <taxon>Embryophyta</taxon>
        <taxon>Tracheophyta</taxon>
        <taxon>Spermatophyta</taxon>
        <taxon>Magnoliopsida</taxon>
        <taxon>Liliopsida</taxon>
        <taxon>Poales</taxon>
        <taxon>Poaceae</taxon>
        <taxon>BOP clade</taxon>
        <taxon>Oryzoideae</taxon>
        <taxon>Oryzeae</taxon>
        <taxon>Zizaniinae</taxon>
        <taxon>Zizania</taxon>
    </lineage>
</organism>